<evidence type="ECO:0000313" key="4">
    <source>
        <dbReference type="Proteomes" id="UP000017700"/>
    </source>
</evidence>
<dbReference type="RefSeq" id="WP_021015908.1">
    <property type="nucleotide sequence ID" value="NZ_CP025084.1"/>
</dbReference>
<dbReference type="EMBL" id="CP025085">
    <property type="protein sequence ID" value="AUH00849.1"/>
    <property type="molecule type" value="Genomic_DNA"/>
</dbReference>
<feature type="domain" description="Cyanophage baseplate Pam3 plug gp18" evidence="1">
    <location>
        <begin position="1"/>
        <end position="93"/>
    </location>
</feature>
<protein>
    <recommendedName>
        <fullName evidence="1">Cyanophage baseplate Pam3 plug gp18 domain-containing protein</fullName>
    </recommendedName>
</protein>
<evidence type="ECO:0000259" key="1">
    <source>
        <dbReference type="Pfam" id="PF22479"/>
    </source>
</evidence>
<evidence type="ECO:0000313" key="5">
    <source>
        <dbReference type="Proteomes" id="UP000233778"/>
    </source>
</evidence>
<evidence type="ECO:0000313" key="2">
    <source>
        <dbReference type="EMBL" id="AUH00849.1"/>
    </source>
</evidence>
<dbReference type="EMBL" id="CP025084">
    <property type="protein sequence ID" value="AUH05171.1"/>
    <property type="molecule type" value="Genomic_DNA"/>
</dbReference>
<dbReference type="AlphaFoldDB" id="A0A2I5T8E4"/>
<proteinExistence type="predicted"/>
<organism evidence="3 4">
    <name type="scientific">Serratia sp. (strain ATCC 39006)</name>
    <name type="common">Prodigiosinella confusarubida</name>
    <dbReference type="NCBI Taxonomy" id="104623"/>
    <lineage>
        <taxon>Bacteria</taxon>
        <taxon>Pseudomonadati</taxon>
        <taxon>Pseudomonadota</taxon>
        <taxon>Gammaproteobacteria</taxon>
        <taxon>Enterobacterales</taxon>
        <taxon>Pectobacteriaceae</taxon>
        <taxon>Prodigiosinella</taxon>
    </lineage>
</organism>
<dbReference type="Pfam" id="PF22479">
    <property type="entry name" value="Pam3_gp18"/>
    <property type="match status" value="1"/>
</dbReference>
<reference evidence="2 5" key="3">
    <citation type="submission" date="2017-11" db="EMBL/GenBank/DDBJ databases">
        <title>Complete genome sequence of Serratia sp. ATCC 39006 LacA.</title>
        <authorList>
            <person name="Hampton H.G."/>
            <person name="Jackson S.A."/>
            <person name="Jauregui R."/>
            <person name="Poulter G.T.M."/>
            <person name="Salmond G.P.C."/>
            <person name="Fineran P.C."/>
        </authorList>
    </citation>
    <scope>NUCLEOTIDE SEQUENCE [LARGE SCALE GENOMIC DNA]</scope>
    <source>
        <strain evidence="2 5">ATCC 39006</strain>
    </source>
</reference>
<dbReference type="Proteomes" id="UP000233778">
    <property type="component" value="Chromosome"/>
</dbReference>
<keyword evidence="4" id="KW-1185">Reference proteome</keyword>
<sequence length="96" mass="10696">MKTIPLTRGLADFSFTSTLNNMLLRFNVRWLTRYSYFVVDIRDANNEPIAPGRGLHAGVDLLSGLNTSIGKIVLEGETPTLTNLGVTNNLIWYPND</sequence>
<dbReference type="KEGG" id="serq:CWC46_14145"/>
<dbReference type="STRING" id="104623.Ser39006_02645"/>
<dbReference type="OrthoDB" id="6469703at2"/>
<reference evidence="3" key="4">
    <citation type="submission" date="2017-11" db="EMBL/GenBank/DDBJ databases">
        <title>Complete genome sequence of Serratia sp. ATCC 39006.</title>
        <authorList>
            <person name="Hampton H.G."/>
            <person name="Jackson S.A."/>
            <person name="Jauregui R."/>
            <person name="Poulter G.T.M."/>
            <person name="Salmond G.P.C."/>
            <person name="Fineran P.C."/>
        </authorList>
    </citation>
    <scope>NUCLEOTIDE SEQUENCE</scope>
    <source>
        <strain evidence="3">ATCC 39006</strain>
    </source>
</reference>
<evidence type="ECO:0000313" key="3">
    <source>
        <dbReference type="EMBL" id="AUH05171.1"/>
    </source>
</evidence>
<reference evidence="3 4" key="1">
    <citation type="journal article" date="2013" name="Genome Announc.">
        <title>Draft genome sequence of Serratia sp. strain ATCC 39006, a model bacterium for analysis of the biosynthesis and regulation of prodigiosin, a carbapenem, and gas vesicles.</title>
        <authorList>
            <person name="Fineran P.C."/>
            <person name="Iglesias Cans M.C."/>
            <person name="Ramsay J.P."/>
            <person name="Wilf N.M."/>
            <person name="Cossyleon D."/>
            <person name="McNeil M.B."/>
            <person name="Williamson N.R."/>
            <person name="Monson R.E."/>
            <person name="Becher S.A."/>
            <person name="Stanton J.A."/>
            <person name="Brugger K."/>
            <person name="Brown S.D."/>
            <person name="Salmond G.P."/>
        </authorList>
    </citation>
    <scope>NUCLEOTIDE SEQUENCE [LARGE SCALE GENOMIC DNA]</scope>
    <source>
        <strain evidence="3">ATCC 39006</strain>
        <strain evidence="4">ATCC 39006 / SC 11482</strain>
    </source>
</reference>
<dbReference type="InterPro" id="IPR054252">
    <property type="entry name" value="Pam3_gp18"/>
</dbReference>
<dbReference type="KEGG" id="sera:Ser39006_014150"/>
<accession>A0A2I5T8E4</accession>
<gene>
    <name evidence="2" type="ORF">CWC46_14145</name>
    <name evidence="3" type="ORF">Ser39006_014150</name>
</gene>
<reference evidence="3" key="2">
    <citation type="submission" date="2013-09" db="EMBL/GenBank/DDBJ databases">
        <authorList>
            <person name="Wang G."/>
            <person name="Yang Y."/>
            <person name="Su Y."/>
        </authorList>
    </citation>
    <scope>NUCLEOTIDE SEQUENCE</scope>
    <source>
        <strain evidence="3">ATCC 39006</strain>
    </source>
</reference>
<dbReference type="Proteomes" id="UP000017700">
    <property type="component" value="Chromosome"/>
</dbReference>
<name>A0A2I5T8E4_SERS3</name>